<evidence type="ECO:0000256" key="1">
    <source>
        <dbReference type="SAM" id="MobiDB-lite"/>
    </source>
</evidence>
<dbReference type="EMBL" id="CP138335">
    <property type="protein sequence ID" value="XBW08006.1"/>
    <property type="molecule type" value="Genomic_DNA"/>
</dbReference>
<name>A0AAU7V6D1_9ACTO</name>
<protein>
    <submittedName>
        <fullName evidence="4">ABC transporter substrate-binding protein</fullName>
    </submittedName>
</protein>
<dbReference type="RefSeq" id="WP_350258206.1">
    <property type="nucleotide sequence ID" value="NZ_CP138335.1"/>
</dbReference>
<keyword evidence="2" id="KW-0732">Signal</keyword>
<evidence type="ECO:0000259" key="3">
    <source>
        <dbReference type="Pfam" id="PF04069"/>
    </source>
</evidence>
<sequence>MKKSYAWAAAATLGVTVLAGCGSPESLDGTGQSGQSNQSEGGSESLIVGSSNFSENVVLANIFAEVLRDEGFDVTVKPNIGSREVLMPALEDGSVDLVPEYSGSLLAYLDSTADVTEADQIIEQLHQVLPEGLTLLEPAEAQNKDSIIVTPEFAEEHGVKAIPDLAPLASELTFGGPPESKERRAGLGGLESVYGLKFKEFKPIDLGGPLTIAALQKGDIQVGQMYSTQPAIADFVVLEDPEHTSTAEQVVPLVRTDANNERVQAALDRVMQQLTTDDLIALNTKVETDKQDPQKVAREFVDSLQ</sequence>
<feature type="chain" id="PRO_5043616479" evidence="2">
    <location>
        <begin position="20"/>
        <end position="305"/>
    </location>
</feature>
<evidence type="ECO:0000313" key="4">
    <source>
        <dbReference type="EMBL" id="XBW08006.1"/>
    </source>
</evidence>
<feature type="signal peptide" evidence="2">
    <location>
        <begin position="1"/>
        <end position="19"/>
    </location>
</feature>
<gene>
    <name evidence="4" type="ORF">SAC06_00130</name>
</gene>
<dbReference type="Gene3D" id="3.40.190.120">
    <property type="entry name" value="Osmoprotection protein (prox), domain 2"/>
    <property type="match status" value="1"/>
</dbReference>
<feature type="compositionally biased region" description="Low complexity" evidence="1">
    <location>
        <begin position="29"/>
        <end position="45"/>
    </location>
</feature>
<dbReference type="CDD" id="cd13606">
    <property type="entry name" value="PBP2_ProX_like"/>
    <property type="match status" value="1"/>
</dbReference>
<dbReference type="AlphaFoldDB" id="A0AAU7V6D1"/>
<dbReference type="Pfam" id="PF04069">
    <property type="entry name" value="OpuAC"/>
    <property type="match status" value="1"/>
</dbReference>
<dbReference type="InterPro" id="IPR007210">
    <property type="entry name" value="ABC_Gly_betaine_transp_sub-bd"/>
</dbReference>
<proteinExistence type="predicted"/>
<dbReference type="Gene3D" id="3.40.190.10">
    <property type="entry name" value="Periplasmic binding protein-like II"/>
    <property type="match status" value="1"/>
</dbReference>
<evidence type="ECO:0000256" key="2">
    <source>
        <dbReference type="SAM" id="SignalP"/>
    </source>
</evidence>
<dbReference type="GO" id="GO:0022857">
    <property type="term" value="F:transmembrane transporter activity"/>
    <property type="evidence" value="ECO:0007669"/>
    <property type="project" value="InterPro"/>
</dbReference>
<accession>A0AAU7V6D1</accession>
<dbReference type="GO" id="GO:0043190">
    <property type="term" value="C:ATP-binding cassette (ABC) transporter complex"/>
    <property type="evidence" value="ECO:0007669"/>
    <property type="project" value="InterPro"/>
</dbReference>
<dbReference type="SUPFAM" id="SSF53850">
    <property type="entry name" value="Periplasmic binding protein-like II"/>
    <property type="match status" value="1"/>
</dbReference>
<dbReference type="KEGG" id="sapp:SAC06_00130"/>
<feature type="region of interest" description="Disordered" evidence="1">
    <location>
        <begin position="26"/>
        <end position="46"/>
    </location>
</feature>
<dbReference type="PROSITE" id="PS51257">
    <property type="entry name" value="PROKAR_LIPOPROTEIN"/>
    <property type="match status" value="1"/>
</dbReference>
<feature type="domain" description="ABC-type glycine betaine transport system substrate-binding" evidence="3">
    <location>
        <begin position="45"/>
        <end position="302"/>
    </location>
</feature>
<organism evidence="4">
    <name type="scientific">Scrofimicrobium appendicitidis</name>
    <dbReference type="NCBI Taxonomy" id="3079930"/>
    <lineage>
        <taxon>Bacteria</taxon>
        <taxon>Bacillati</taxon>
        <taxon>Actinomycetota</taxon>
        <taxon>Actinomycetes</taxon>
        <taxon>Actinomycetales</taxon>
        <taxon>Actinomycetaceae</taxon>
        <taxon>Scrofimicrobium</taxon>
    </lineage>
</organism>
<reference evidence="4" key="1">
    <citation type="submission" date="2023-11" db="EMBL/GenBank/DDBJ databases">
        <title>Scrofimicrobium hongkongense sp. nov., isolated from a patient with peritonitis.</title>
        <authorList>
            <person name="Lao H.Y."/>
            <person name="Wong A.Y.P."/>
            <person name="Ng T.L."/>
            <person name="Wong R.Y.L."/>
            <person name="Yau M.C.Y."/>
            <person name="Lam J.Y.W."/>
            <person name="Siu G.K.H."/>
        </authorList>
    </citation>
    <scope>NUCLEOTIDE SEQUENCE</scope>
    <source>
        <strain evidence="4">R131</strain>
    </source>
</reference>